<gene>
    <name evidence="1" type="ORF">WA026_006559</name>
</gene>
<name>A0AAW1UFM4_9CUCU</name>
<dbReference type="Proteomes" id="UP001431783">
    <property type="component" value="Unassembled WGS sequence"/>
</dbReference>
<accession>A0AAW1UFM4</accession>
<organism evidence="1 2">
    <name type="scientific">Henosepilachna vigintioctopunctata</name>
    <dbReference type="NCBI Taxonomy" id="420089"/>
    <lineage>
        <taxon>Eukaryota</taxon>
        <taxon>Metazoa</taxon>
        <taxon>Ecdysozoa</taxon>
        <taxon>Arthropoda</taxon>
        <taxon>Hexapoda</taxon>
        <taxon>Insecta</taxon>
        <taxon>Pterygota</taxon>
        <taxon>Neoptera</taxon>
        <taxon>Endopterygota</taxon>
        <taxon>Coleoptera</taxon>
        <taxon>Polyphaga</taxon>
        <taxon>Cucujiformia</taxon>
        <taxon>Coccinelloidea</taxon>
        <taxon>Coccinellidae</taxon>
        <taxon>Epilachninae</taxon>
        <taxon>Epilachnini</taxon>
        <taxon>Henosepilachna</taxon>
    </lineage>
</organism>
<reference evidence="1 2" key="1">
    <citation type="submission" date="2023-03" db="EMBL/GenBank/DDBJ databases">
        <title>Genome insight into feeding habits of ladybird beetles.</title>
        <authorList>
            <person name="Li H.-S."/>
            <person name="Huang Y.-H."/>
            <person name="Pang H."/>
        </authorList>
    </citation>
    <scope>NUCLEOTIDE SEQUENCE [LARGE SCALE GENOMIC DNA]</scope>
    <source>
        <strain evidence="1">SYSU_2023b</strain>
        <tissue evidence="1">Whole body</tissue>
    </source>
</reference>
<comment type="caution">
    <text evidence="1">The sequence shown here is derived from an EMBL/GenBank/DDBJ whole genome shotgun (WGS) entry which is preliminary data.</text>
</comment>
<dbReference type="EMBL" id="JARQZJ010000062">
    <property type="protein sequence ID" value="KAK9879489.1"/>
    <property type="molecule type" value="Genomic_DNA"/>
</dbReference>
<evidence type="ECO:0000313" key="1">
    <source>
        <dbReference type="EMBL" id="KAK9879489.1"/>
    </source>
</evidence>
<protein>
    <submittedName>
        <fullName evidence="1">Uncharacterized protein</fullName>
    </submittedName>
</protein>
<sequence>MCFVTGTRRVQANRTRKMSQRVEKTHIFHIKSELQFYRLSHMRRRCSFVLTPSPCTAFLHLLVPAGSRAASIDLFHTRREQVRIAIPSTIRSLSRPLNSEPTCRDGFRQNFRKK</sequence>
<dbReference type="AlphaFoldDB" id="A0AAW1UFM4"/>
<evidence type="ECO:0000313" key="2">
    <source>
        <dbReference type="Proteomes" id="UP001431783"/>
    </source>
</evidence>
<keyword evidence="2" id="KW-1185">Reference proteome</keyword>
<proteinExistence type="predicted"/>